<accession>A0A098C2E0</accession>
<dbReference type="HOGENOM" id="CLU_2047527_0_0_10"/>
<proteinExistence type="predicted"/>
<dbReference type="Proteomes" id="UP000032417">
    <property type="component" value="Chromosome 1"/>
</dbReference>
<dbReference type="AlphaFoldDB" id="A0A098C2E0"/>
<keyword evidence="2" id="KW-1185">Reference proteome</keyword>
<organism evidence="1 2">
    <name type="scientific">Fermentimonas caenicola</name>
    <dbReference type="NCBI Taxonomy" id="1562970"/>
    <lineage>
        <taxon>Bacteria</taxon>
        <taxon>Pseudomonadati</taxon>
        <taxon>Bacteroidota</taxon>
        <taxon>Bacteroidia</taxon>
        <taxon>Bacteroidales</taxon>
        <taxon>Dysgonomonadaceae</taxon>
        <taxon>Fermentimonas</taxon>
    </lineage>
</organism>
<name>A0A098C2E0_9BACT</name>
<gene>
    <name evidence="1" type="ORF">ING2E5B_2344</name>
</gene>
<sequence length="120" mass="14005">MKKYLFILILPIILSFSNCENRSEAMEEIEISVCGTENPAWLLSEISKITELRSHRPVKVSFYIDGDTEIVSIEDPVNSNFSEGLMFFYCNGERIEFNSEKHNQYLKLLKDNKFTLLWSN</sequence>
<dbReference type="KEGG" id="pbt:ING2E5B_2344"/>
<dbReference type="EMBL" id="LN515532">
    <property type="protein sequence ID" value="CEA17069.1"/>
    <property type="molecule type" value="Genomic_DNA"/>
</dbReference>
<dbReference type="STRING" id="1562970.ING2E5B_2344"/>
<reference evidence="1 2" key="1">
    <citation type="submission" date="2014-08" db="EMBL/GenBank/DDBJ databases">
        <authorList>
            <person name="Wibberg D."/>
        </authorList>
    </citation>
    <scope>NUCLEOTIDE SEQUENCE [LARGE SCALE GENOMIC DNA]</scope>
    <source>
        <strain evidence="2">ING2-E5B</strain>
    </source>
</reference>
<protein>
    <submittedName>
        <fullName evidence="1">Uncharacterized protein</fullName>
    </submittedName>
</protein>
<evidence type="ECO:0000313" key="2">
    <source>
        <dbReference type="Proteomes" id="UP000032417"/>
    </source>
</evidence>
<evidence type="ECO:0000313" key="1">
    <source>
        <dbReference type="EMBL" id="CEA17069.1"/>
    </source>
</evidence>